<keyword evidence="1" id="KW-0732">Signal</keyword>
<comment type="caution">
    <text evidence="2">The sequence shown here is derived from an EMBL/GenBank/DDBJ whole genome shotgun (WGS) entry which is preliminary data.</text>
</comment>
<evidence type="ECO:0000256" key="1">
    <source>
        <dbReference type="SAM" id="SignalP"/>
    </source>
</evidence>
<dbReference type="Proteomes" id="UP000707356">
    <property type="component" value="Unassembled WGS sequence"/>
</dbReference>
<gene>
    <name evidence="2" type="ORF">KME07_00420</name>
</gene>
<feature type="chain" id="PRO_5038088082" evidence="1">
    <location>
        <begin position="26"/>
        <end position="262"/>
    </location>
</feature>
<proteinExistence type="predicted"/>
<name>A0A951U3W3_9CYAN</name>
<protein>
    <submittedName>
        <fullName evidence="2">Uncharacterized protein</fullName>
    </submittedName>
</protein>
<reference evidence="2" key="2">
    <citation type="journal article" date="2022" name="Microbiol. Resour. Announc.">
        <title>Metagenome Sequencing to Explore Phylogenomics of Terrestrial Cyanobacteria.</title>
        <authorList>
            <person name="Ward R.D."/>
            <person name="Stajich J.E."/>
            <person name="Johansen J.R."/>
            <person name="Huntemann M."/>
            <person name="Clum A."/>
            <person name="Foster B."/>
            <person name="Foster B."/>
            <person name="Roux S."/>
            <person name="Palaniappan K."/>
            <person name="Varghese N."/>
            <person name="Mukherjee S."/>
            <person name="Reddy T.B.K."/>
            <person name="Daum C."/>
            <person name="Copeland A."/>
            <person name="Chen I.A."/>
            <person name="Ivanova N.N."/>
            <person name="Kyrpides N.C."/>
            <person name="Shapiro N."/>
            <person name="Eloe-Fadrosh E.A."/>
            <person name="Pietrasiak N."/>
        </authorList>
    </citation>
    <scope>NUCLEOTIDE SEQUENCE</scope>
    <source>
        <strain evidence="2">GSE-TBD4-15B</strain>
    </source>
</reference>
<reference evidence="2" key="1">
    <citation type="submission" date="2021-05" db="EMBL/GenBank/DDBJ databases">
        <authorList>
            <person name="Pietrasiak N."/>
            <person name="Ward R."/>
            <person name="Stajich J.E."/>
            <person name="Kurbessoian T."/>
        </authorList>
    </citation>
    <scope>NUCLEOTIDE SEQUENCE</scope>
    <source>
        <strain evidence="2">GSE-TBD4-15B</strain>
    </source>
</reference>
<sequence>MRGNRWWLGIAGLLCLSAGCTNKLASQNEPSVPAEVAAVDESTAAAQPEPSPLDSQDFFPNPLVAGSVAGSAVQSNPIPNLIPLTTSAQRVPQIDSGRPDPFASLGLAPTVVQVRPAGAPAVNPAPVVQIPVAPVPVAPAPAPPPAVFPLPPLLPASATLPPLAAGNLPTVSVPGISPMAPPRSAAESLEISGVVQVGGKTNVIIKAADEYTSRYAAVGERVANGQVLIKRVEMGLEPVVILEQAGREIVRSVGSGALVGSL</sequence>
<organism evidence="2 3">
    <name type="scientific">Pegethrix bostrychoides GSE-TBD4-15B</name>
    <dbReference type="NCBI Taxonomy" id="2839662"/>
    <lineage>
        <taxon>Bacteria</taxon>
        <taxon>Bacillati</taxon>
        <taxon>Cyanobacteriota</taxon>
        <taxon>Cyanophyceae</taxon>
        <taxon>Oculatellales</taxon>
        <taxon>Oculatellaceae</taxon>
        <taxon>Pegethrix</taxon>
    </lineage>
</organism>
<dbReference type="PROSITE" id="PS51257">
    <property type="entry name" value="PROKAR_LIPOPROTEIN"/>
    <property type="match status" value="1"/>
</dbReference>
<dbReference type="AlphaFoldDB" id="A0A951U3W3"/>
<feature type="signal peptide" evidence="1">
    <location>
        <begin position="1"/>
        <end position="25"/>
    </location>
</feature>
<dbReference type="EMBL" id="JAHHHV010000002">
    <property type="protein sequence ID" value="MBW4463892.1"/>
    <property type="molecule type" value="Genomic_DNA"/>
</dbReference>
<accession>A0A951U3W3</accession>
<evidence type="ECO:0000313" key="2">
    <source>
        <dbReference type="EMBL" id="MBW4463892.1"/>
    </source>
</evidence>
<evidence type="ECO:0000313" key="3">
    <source>
        <dbReference type="Proteomes" id="UP000707356"/>
    </source>
</evidence>